<comment type="caution">
    <text evidence="1">The sequence shown here is derived from an EMBL/GenBank/DDBJ whole genome shotgun (WGS) entry which is preliminary data.</text>
</comment>
<evidence type="ECO:0000313" key="2">
    <source>
        <dbReference type="Proteomes" id="UP000011717"/>
    </source>
</evidence>
<organism evidence="1 2">
    <name type="scientific">Pacificimonas flava</name>
    <dbReference type="NCBI Taxonomy" id="1234595"/>
    <lineage>
        <taxon>Bacteria</taxon>
        <taxon>Pseudomonadati</taxon>
        <taxon>Pseudomonadota</taxon>
        <taxon>Alphaproteobacteria</taxon>
        <taxon>Sphingomonadales</taxon>
        <taxon>Sphingosinicellaceae</taxon>
        <taxon>Pacificimonas</taxon>
    </lineage>
</organism>
<evidence type="ECO:0000313" key="1">
    <source>
        <dbReference type="EMBL" id="EMD82331.1"/>
    </source>
</evidence>
<reference evidence="1 2" key="1">
    <citation type="journal article" date="2013" name="Genome Announc.">
        <title>Draft Genome Sequence of Strain JLT2015T, Belonging to the Family Sphingomonadaceae of the Alphaproteobacteria.</title>
        <authorList>
            <person name="Tang K."/>
            <person name="Liu K."/>
            <person name="Li S."/>
            <person name="Jiao N."/>
        </authorList>
    </citation>
    <scope>NUCLEOTIDE SEQUENCE [LARGE SCALE GENOMIC DNA]</scope>
    <source>
        <strain evidence="1 2">JLT2015</strain>
    </source>
</reference>
<gene>
    <name evidence="1" type="ORF">C725_2369</name>
</gene>
<dbReference type="AlphaFoldDB" id="M2TL09"/>
<protein>
    <submittedName>
        <fullName evidence="1">Uncharacterized protein</fullName>
    </submittedName>
</protein>
<dbReference type="EMBL" id="AMRV01000008">
    <property type="protein sequence ID" value="EMD82331.1"/>
    <property type="molecule type" value="Genomic_DNA"/>
</dbReference>
<dbReference type="Proteomes" id="UP000011717">
    <property type="component" value="Unassembled WGS sequence"/>
</dbReference>
<sequence length="49" mass="5776">MPYGTVRRLLTAEHELMRARTFSRRFKPRLEVSVPLLRASLPDEHLIKS</sequence>
<keyword evidence="2" id="KW-1185">Reference proteome</keyword>
<accession>M2TL09</accession>
<proteinExistence type="predicted"/>
<name>M2TL09_9SPHN</name>